<protein>
    <submittedName>
        <fullName evidence="2">Uncharacterized protein</fullName>
    </submittedName>
</protein>
<feature type="region of interest" description="Disordered" evidence="1">
    <location>
        <begin position="20"/>
        <end position="41"/>
    </location>
</feature>
<name>A0A918U133_STRCJ</name>
<dbReference type="EMBL" id="BMVB01000039">
    <property type="protein sequence ID" value="GHC73354.1"/>
    <property type="molecule type" value="Genomic_DNA"/>
</dbReference>
<evidence type="ECO:0000256" key="1">
    <source>
        <dbReference type="SAM" id="MobiDB-lite"/>
    </source>
</evidence>
<proteinExistence type="predicted"/>
<organism evidence="2 3">
    <name type="scientific">Streptomyces cinnamoneus</name>
    <name type="common">Streptoverticillium cinnamoneum</name>
    <dbReference type="NCBI Taxonomy" id="53446"/>
    <lineage>
        <taxon>Bacteria</taxon>
        <taxon>Bacillati</taxon>
        <taxon>Actinomycetota</taxon>
        <taxon>Actinomycetes</taxon>
        <taxon>Kitasatosporales</taxon>
        <taxon>Streptomycetaceae</taxon>
        <taxon>Streptomyces</taxon>
        <taxon>Streptomyces cinnamoneus group</taxon>
    </lineage>
</organism>
<dbReference type="Proteomes" id="UP000646244">
    <property type="component" value="Unassembled WGS sequence"/>
</dbReference>
<comment type="caution">
    <text evidence="2">The sequence shown here is derived from an EMBL/GenBank/DDBJ whole genome shotgun (WGS) entry which is preliminary data.</text>
</comment>
<reference evidence="2" key="1">
    <citation type="journal article" date="2014" name="Int. J. Syst. Evol. Microbiol.">
        <title>Complete genome sequence of Corynebacterium casei LMG S-19264T (=DSM 44701T), isolated from a smear-ripened cheese.</title>
        <authorList>
            <consortium name="US DOE Joint Genome Institute (JGI-PGF)"/>
            <person name="Walter F."/>
            <person name="Albersmeier A."/>
            <person name="Kalinowski J."/>
            <person name="Ruckert C."/>
        </authorList>
    </citation>
    <scope>NUCLEOTIDE SEQUENCE</scope>
    <source>
        <strain evidence="2">JCM 4633</strain>
    </source>
</reference>
<evidence type="ECO:0000313" key="3">
    <source>
        <dbReference type="Proteomes" id="UP000646244"/>
    </source>
</evidence>
<evidence type="ECO:0000313" key="2">
    <source>
        <dbReference type="EMBL" id="GHC73354.1"/>
    </source>
</evidence>
<reference evidence="2" key="2">
    <citation type="submission" date="2020-09" db="EMBL/GenBank/DDBJ databases">
        <authorList>
            <person name="Sun Q."/>
            <person name="Ohkuma M."/>
        </authorList>
    </citation>
    <scope>NUCLEOTIDE SEQUENCE</scope>
    <source>
        <strain evidence="2">JCM 4633</strain>
    </source>
</reference>
<gene>
    <name evidence="2" type="ORF">GCM10010507_60740</name>
</gene>
<dbReference type="AlphaFoldDB" id="A0A918U133"/>
<sequence length="113" mass="11976">MPAEGRLTEAEMLRHCSRKPLGTLRPLGMSRAKPSGAGRGKQECGAVVVFAASGPARPVGSILWAAPDFFQASSSRSRTPVMVQETAGRCSSRLTALCTMAWRSEARQGGART</sequence>
<accession>A0A918U133</accession>